<dbReference type="InterPro" id="IPR006076">
    <property type="entry name" value="FAD-dep_OxRdtase"/>
</dbReference>
<organism evidence="7 8">
    <name type="scientific">Mycolicibacterium paratuberculosis (strain ATCC BAA-968 / K-10)</name>
    <name type="common">Mycobacterium paratuberculosis</name>
    <dbReference type="NCBI Taxonomy" id="262316"/>
    <lineage>
        <taxon>Bacteria</taxon>
        <taxon>Bacillati</taxon>
        <taxon>Actinomycetota</taxon>
        <taxon>Actinomycetes</taxon>
        <taxon>Mycobacteriales</taxon>
        <taxon>Mycobacteriaceae</taxon>
        <taxon>Mycobacterium</taxon>
        <taxon>Mycobacterium avium complex (MAC)</taxon>
    </lineage>
</organism>
<dbReference type="HOGENOM" id="CLU_2288449_0_0_11"/>
<dbReference type="EMBL" id="AE016958">
    <property type="protein sequence ID" value="AAS06830.1"/>
    <property type="molecule type" value="Genomic_DNA"/>
</dbReference>
<comment type="cofactor">
    <cofactor evidence="1">
        <name>FAD</name>
        <dbReference type="ChEBI" id="CHEBI:57692"/>
    </cofactor>
</comment>
<evidence type="ECO:0000313" key="7">
    <source>
        <dbReference type="EMBL" id="AAS06830.1"/>
    </source>
</evidence>
<dbReference type="Gene3D" id="3.50.50.60">
    <property type="entry name" value="FAD/NAD(P)-binding domain"/>
    <property type="match status" value="1"/>
</dbReference>
<sequence length="101" mass="11522">MKPDYDVLIIGSGFGGSVSALRLTEKGYRVGVLEAGRRFADEDFAETSWDLHKFLWAPKLGCYGIQRIHPLKNVLILAFMWLLCWMAEGDWPPGVPRRLDR</sequence>
<dbReference type="SUPFAM" id="SSF51905">
    <property type="entry name" value="FAD/NAD(P)-binding domain"/>
    <property type="match status" value="1"/>
</dbReference>
<evidence type="ECO:0000313" key="8">
    <source>
        <dbReference type="Proteomes" id="UP000000580"/>
    </source>
</evidence>
<dbReference type="InterPro" id="IPR036188">
    <property type="entry name" value="FAD/NAD-bd_sf"/>
</dbReference>
<evidence type="ECO:0000256" key="5">
    <source>
        <dbReference type="ARBA" id="ARBA00023002"/>
    </source>
</evidence>
<dbReference type="Proteomes" id="UP000000580">
    <property type="component" value="Chromosome"/>
</dbReference>
<name>Q73RZ8_MYCPA</name>
<proteinExistence type="inferred from homology"/>
<evidence type="ECO:0000256" key="3">
    <source>
        <dbReference type="ARBA" id="ARBA00022630"/>
    </source>
</evidence>
<accession>Q73RZ8</accession>
<feature type="domain" description="FAD dependent oxidoreductase" evidence="6">
    <location>
        <begin position="6"/>
        <end position="50"/>
    </location>
</feature>
<dbReference type="PANTHER" id="PTHR47470:SF1">
    <property type="entry name" value="FAD-DEPENDENT OXIDOREDUCTASE 2 FAD BINDING DOMAIN-CONTAINING PROTEIN"/>
    <property type="match status" value="1"/>
</dbReference>
<dbReference type="eggNOG" id="COG2303">
    <property type="taxonomic scope" value="Bacteria"/>
</dbReference>
<keyword evidence="5" id="KW-0560">Oxidoreductase</keyword>
<evidence type="ECO:0000259" key="6">
    <source>
        <dbReference type="Pfam" id="PF01266"/>
    </source>
</evidence>
<dbReference type="STRING" id="262316.MAP_4280"/>
<gene>
    <name evidence="7" type="primary">choD</name>
    <name evidence="7" type="ordered locus">MAP_4280</name>
</gene>
<dbReference type="PATRIC" id="fig|262316.17.peg.4555"/>
<comment type="similarity">
    <text evidence="2">Belongs to the GMC oxidoreductase family.</text>
</comment>
<dbReference type="AlphaFoldDB" id="Q73RZ8"/>
<protein>
    <submittedName>
        <fullName evidence="7">ChoD</fullName>
    </submittedName>
</protein>
<dbReference type="KEGG" id="mpa:MAP_4280"/>
<keyword evidence="4" id="KW-0274">FAD</keyword>
<keyword evidence="8" id="KW-1185">Reference proteome</keyword>
<evidence type="ECO:0000256" key="1">
    <source>
        <dbReference type="ARBA" id="ARBA00001974"/>
    </source>
</evidence>
<dbReference type="Pfam" id="PF01266">
    <property type="entry name" value="DAO"/>
    <property type="match status" value="1"/>
</dbReference>
<evidence type="ECO:0000256" key="4">
    <source>
        <dbReference type="ARBA" id="ARBA00022827"/>
    </source>
</evidence>
<keyword evidence="3" id="KW-0285">Flavoprotein</keyword>
<evidence type="ECO:0000256" key="2">
    <source>
        <dbReference type="ARBA" id="ARBA00010790"/>
    </source>
</evidence>
<dbReference type="PANTHER" id="PTHR47470">
    <property type="entry name" value="CHOLESTEROL OXIDASE"/>
    <property type="match status" value="1"/>
</dbReference>
<dbReference type="InterPro" id="IPR052542">
    <property type="entry name" value="Cholesterol_Oxidase"/>
</dbReference>
<reference evidence="7 8" key="1">
    <citation type="journal article" date="2005" name="Proc. Natl. Acad. Sci. U.S.A.">
        <title>The complete genome sequence of Mycobacterium avium subspecies paratuberculosis.</title>
        <authorList>
            <person name="Li L."/>
            <person name="Bannantine J.P."/>
            <person name="Zhang Q."/>
            <person name="Amonsin A."/>
            <person name="May B.J."/>
            <person name="Alt D."/>
            <person name="Banerji N."/>
            <person name="Kanjilal S."/>
            <person name="Kapur V."/>
        </authorList>
    </citation>
    <scope>NUCLEOTIDE SEQUENCE [LARGE SCALE GENOMIC DNA]</scope>
    <source>
        <strain evidence="8">ATCC BAA-968 / K-10</strain>
    </source>
</reference>
<dbReference type="GO" id="GO:0016491">
    <property type="term" value="F:oxidoreductase activity"/>
    <property type="evidence" value="ECO:0007669"/>
    <property type="project" value="UniProtKB-KW"/>
</dbReference>